<dbReference type="InterPro" id="IPR058664">
    <property type="entry name" value="ARB_00930-like_C"/>
</dbReference>
<keyword evidence="6" id="KW-1185">Reference proteome</keyword>
<protein>
    <submittedName>
        <fullName evidence="5">Beta-lactamase/transpeptidase-like protein</fullName>
    </submittedName>
</protein>
<comment type="similarity">
    <text evidence="1">Belongs to the beta-lactamase family.</text>
</comment>
<feature type="domain" description="Beta-lactamase-like ARB-00930-like C-terminal" evidence="4">
    <location>
        <begin position="448"/>
        <end position="552"/>
    </location>
</feature>
<evidence type="ECO:0000259" key="3">
    <source>
        <dbReference type="Pfam" id="PF00144"/>
    </source>
</evidence>
<proteinExistence type="inferred from homology"/>
<evidence type="ECO:0000313" key="6">
    <source>
        <dbReference type="Proteomes" id="UP000799770"/>
    </source>
</evidence>
<dbReference type="PANTHER" id="PTHR22935">
    <property type="entry name" value="PENICILLIN-BINDING PROTEIN"/>
    <property type="match status" value="1"/>
</dbReference>
<feature type="chain" id="PRO_5025676432" evidence="2">
    <location>
        <begin position="19"/>
        <end position="556"/>
    </location>
</feature>
<evidence type="ECO:0000256" key="2">
    <source>
        <dbReference type="SAM" id="SignalP"/>
    </source>
</evidence>
<name>A0A6A5YVD0_9PLEO</name>
<dbReference type="Pfam" id="PF00144">
    <property type="entry name" value="Beta-lactamase"/>
    <property type="match status" value="1"/>
</dbReference>
<keyword evidence="2" id="KW-0732">Signal</keyword>
<feature type="domain" description="Beta-lactamase-related" evidence="3">
    <location>
        <begin position="89"/>
        <end position="399"/>
    </location>
</feature>
<dbReference type="EMBL" id="ML977335">
    <property type="protein sequence ID" value="KAF2111092.1"/>
    <property type="molecule type" value="Genomic_DNA"/>
</dbReference>
<dbReference type="InterPro" id="IPR001466">
    <property type="entry name" value="Beta-lactam-related"/>
</dbReference>
<evidence type="ECO:0000313" key="5">
    <source>
        <dbReference type="EMBL" id="KAF2111092.1"/>
    </source>
</evidence>
<organism evidence="5 6">
    <name type="scientific">Lophiotrema nucula</name>
    <dbReference type="NCBI Taxonomy" id="690887"/>
    <lineage>
        <taxon>Eukaryota</taxon>
        <taxon>Fungi</taxon>
        <taxon>Dikarya</taxon>
        <taxon>Ascomycota</taxon>
        <taxon>Pezizomycotina</taxon>
        <taxon>Dothideomycetes</taxon>
        <taxon>Pleosporomycetidae</taxon>
        <taxon>Pleosporales</taxon>
        <taxon>Lophiotremataceae</taxon>
        <taxon>Lophiotrema</taxon>
    </lineage>
</organism>
<gene>
    <name evidence="5" type="ORF">BDV96DRAFT_614884</name>
</gene>
<accession>A0A6A5YVD0</accession>
<sequence>MSLFKFFVFLTFTAVISASSYAGCPPDGPLLPRPKDLANSAFVQNATQQLQTSIDQALTGQIRAGWSVENTSFSIGLMSADDPSNRPIWEYHYRGSGNANGTETIDGDTQYLIGSISKLVSDLLVLRTGIDLDASITEYLPQLSNSSSIVHWENVTLASLADHLSGIPPNYGFSEFCFLTPLLEELGFPPISPDDLADCGITGLNGPCSQQQLLDGMITAQPITVPYQRPVYSQLSFTLLSYALSAKFNKTYAELLDEYVVKPLGLDNTGVSPGNTSLAAIPPVENSWGSDYGDNAPGGGLVSSLNDISRIMKFILDYTALNTETEVREWLKPHSSTSSPYTLVGRPWEIFRSTNLTPAHPHTIDIYSKNGGAYGYTAQMAAIDQYGIGIAILTSGPADAYRILNDAMLSVFLPAVEEEARLQAQQYTGSFASDDNLQFYSYALPQFGVLSPEFRIFPAEFTQDGVLEQNGQKVTVIREDWRINLDFLPNTAESSGSELPGQGAWKEFCSAWQTTDWFYYGGKAVDRIVFLKEREGGNILGVEVPFLRVTLINEAQ</sequence>
<reference evidence="5" key="1">
    <citation type="journal article" date="2020" name="Stud. Mycol.">
        <title>101 Dothideomycetes genomes: a test case for predicting lifestyles and emergence of pathogens.</title>
        <authorList>
            <person name="Haridas S."/>
            <person name="Albert R."/>
            <person name="Binder M."/>
            <person name="Bloem J."/>
            <person name="Labutti K."/>
            <person name="Salamov A."/>
            <person name="Andreopoulos B."/>
            <person name="Baker S."/>
            <person name="Barry K."/>
            <person name="Bills G."/>
            <person name="Bluhm B."/>
            <person name="Cannon C."/>
            <person name="Castanera R."/>
            <person name="Culley D."/>
            <person name="Daum C."/>
            <person name="Ezra D."/>
            <person name="Gonzalez J."/>
            <person name="Henrissat B."/>
            <person name="Kuo A."/>
            <person name="Liang C."/>
            <person name="Lipzen A."/>
            <person name="Lutzoni F."/>
            <person name="Magnuson J."/>
            <person name="Mondo S."/>
            <person name="Nolan M."/>
            <person name="Ohm R."/>
            <person name="Pangilinan J."/>
            <person name="Park H.-J."/>
            <person name="Ramirez L."/>
            <person name="Alfaro M."/>
            <person name="Sun H."/>
            <person name="Tritt A."/>
            <person name="Yoshinaga Y."/>
            <person name="Zwiers L.-H."/>
            <person name="Turgeon B."/>
            <person name="Goodwin S."/>
            <person name="Spatafora J."/>
            <person name="Crous P."/>
            <person name="Grigoriev I."/>
        </authorList>
    </citation>
    <scope>NUCLEOTIDE SEQUENCE</scope>
    <source>
        <strain evidence="5">CBS 627.86</strain>
    </source>
</reference>
<dbReference type="InterPro" id="IPR012338">
    <property type="entry name" value="Beta-lactam/transpept-like"/>
</dbReference>
<dbReference type="Proteomes" id="UP000799770">
    <property type="component" value="Unassembled WGS sequence"/>
</dbReference>
<dbReference type="AlphaFoldDB" id="A0A6A5YVD0"/>
<evidence type="ECO:0000259" key="4">
    <source>
        <dbReference type="Pfam" id="PF26335"/>
    </source>
</evidence>
<dbReference type="Gene3D" id="3.40.710.10">
    <property type="entry name" value="DD-peptidase/beta-lactamase superfamily"/>
    <property type="match status" value="1"/>
</dbReference>
<dbReference type="InterPro" id="IPR051478">
    <property type="entry name" value="Beta-lactamase-like_AB/R"/>
</dbReference>
<dbReference type="SUPFAM" id="SSF56601">
    <property type="entry name" value="beta-lactamase/transpeptidase-like"/>
    <property type="match status" value="1"/>
</dbReference>
<dbReference type="OrthoDB" id="10250282at2759"/>
<dbReference type="Pfam" id="PF26335">
    <property type="entry name" value="ARB_00930_C"/>
    <property type="match status" value="1"/>
</dbReference>
<evidence type="ECO:0000256" key="1">
    <source>
        <dbReference type="ARBA" id="ARBA00038473"/>
    </source>
</evidence>
<dbReference type="PANTHER" id="PTHR22935:SF95">
    <property type="entry name" value="BETA-LACTAMASE-LIKE 1-RELATED"/>
    <property type="match status" value="1"/>
</dbReference>
<feature type="signal peptide" evidence="2">
    <location>
        <begin position="1"/>
        <end position="18"/>
    </location>
</feature>